<organism evidence="8">
    <name type="scientific">Ananas comosus var. bracteatus</name>
    <name type="common">red pineapple</name>
    <dbReference type="NCBI Taxonomy" id="296719"/>
    <lineage>
        <taxon>Eukaryota</taxon>
        <taxon>Viridiplantae</taxon>
        <taxon>Streptophyta</taxon>
        <taxon>Embryophyta</taxon>
        <taxon>Tracheophyta</taxon>
        <taxon>Spermatophyta</taxon>
        <taxon>Magnoliopsida</taxon>
        <taxon>Liliopsida</taxon>
        <taxon>Poales</taxon>
        <taxon>Bromeliaceae</taxon>
        <taxon>Bromelioideae</taxon>
        <taxon>Ananas</taxon>
    </lineage>
</organism>
<keyword evidence="2" id="KW-0808">Transferase</keyword>
<dbReference type="InterPro" id="IPR008271">
    <property type="entry name" value="Ser/Thr_kinase_AS"/>
</dbReference>
<proteinExistence type="predicted"/>
<dbReference type="Pfam" id="PF00069">
    <property type="entry name" value="Pkinase"/>
    <property type="match status" value="1"/>
</dbReference>
<dbReference type="PANTHER" id="PTHR43895:SF33">
    <property type="entry name" value="PROTEIN KINASE DOMAIN-CONTAINING PROTEIN"/>
    <property type="match status" value="1"/>
</dbReference>
<dbReference type="PROSITE" id="PS50011">
    <property type="entry name" value="PROTEIN_KINASE_DOM"/>
    <property type="match status" value="1"/>
</dbReference>
<evidence type="ECO:0000259" key="7">
    <source>
        <dbReference type="PROSITE" id="PS50011"/>
    </source>
</evidence>
<dbReference type="PROSITE" id="PS00108">
    <property type="entry name" value="PROTEIN_KINASE_ST"/>
    <property type="match status" value="1"/>
</dbReference>
<dbReference type="GO" id="GO:0007165">
    <property type="term" value="P:signal transduction"/>
    <property type="evidence" value="ECO:0007669"/>
    <property type="project" value="TreeGrafter"/>
</dbReference>
<evidence type="ECO:0000256" key="6">
    <source>
        <dbReference type="SAM" id="MobiDB-lite"/>
    </source>
</evidence>
<dbReference type="SUPFAM" id="SSF56112">
    <property type="entry name" value="Protein kinase-like (PK-like)"/>
    <property type="match status" value="1"/>
</dbReference>
<keyword evidence="3" id="KW-0547">Nucleotide-binding</keyword>
<gene>
    <name evidence="8" type="ORF">CB5_LOCUS20761</name>
</gene>
<feature type="compositionally biased region" description="Gly residues" evidence="6">
    <location>
        <begin position="91"/>
        <end position="100"/>
    </location>
</feature>
<sequence length="362" mass="38568">MRGLSHPNALRLLEVMATRSKICLVTFREEAEVRATARGAGGRGHAAGTARGWAPAPSRGGLQCWRRGARAGAGEGRTGGRRGKRGTARGLRGGQGAGDGAGHEIRRGARAATDLLQIVTALRYCHVRGVAHRDVKPQNLLLARDGALKLFDFGLAALAKQRGRDGRLRTACGTLAYALPFDDANIPLMSRRIHRRDYAFPPWVSPLLQPPHLPLRAMPPPVAARKIMLCWPPYLFDPRYRFRCVNPLGDGLLSSEPFPAAAAGAGAGASAPQPSPFRNFVHVDGEISAPIAFFNPASFQDHAQPTLFNAVGLGPGAVMGAADVGSNGGWELSRKRPKEENSQISSIDFLQTGSVSTGLGYP</sequence>
<feature type="domain" description="Protein kinase" evidence="7">
    <location>
        <begin position="1"/>
        <end position="362"/>
    </location>
</feature>
<dbReference type="GO" id="GO:0005524">
    <property type="term" value="F:ATP binding"/>
    <property type="evidence" value="ECO:0007669"/>
    <property type="project" value="UniProtKB-KW"/>
</dbReference>
<reference evidence="8" key="1">
    <citation type="submission" date="2020-07" db="EMBL/GenBank/DDBJ databases">
        <authorList>
            <person name="Lin J."/>
        </authorList>
    </citation>
    <scope>NUCLEOTIDE SEQUENCE</scope>
</reference>
<name>A0A6V7Q3G2_ANACO</name>
<evidence type="ECO:0000256" key="3">
    <source>
        <dbReference type="ARBA" id="ARBA00022741"/>
    </source>
</evidence>
<dbReference type="AlphaFoldDB" id="A0A6V7Q3G2"/>
<protein>
    <recommendedName>
        <fullName evidence="7">Protein kinase domain-containing protein</fullName>
    </recommendedName>
</protein>
<keyword evidence="5" id="KW-0067">ATP-binding</keyword>
<dbReference type="PANTHER" id="PTHR43895">
    <property type="entry name" value="CALCIUM/CALMODULIN-DEPENDENT PROTEIN KINASE KINASE-RELATED"/>
    <property type="match status" value="1"/>
</dbReference>
<dbReference type="EMBL" id="LR862132">
    <property type="protein sequence ID" value="CAD1837550.1"/>
    <property type="molecule type" value="Genomic_DNA"/>
</dbReference>
<dbReference type="SMART" id="SM00220">
    <property type="entry name" value="S_TKc"/>
    <property type="match status" value="1"/>
</dbReference>
<dbReference type="Gene3D" id="1.10.510.10">
    <property type="entry name" value="Transferase(Phosphotransferase) domain 1"/>
    <property type="match status" value="1"/>
</dbReference>
<feature type="region of interest" description="Disordered" evidence="6">
    <location>
        <begin position="70"/>
        <end position="103"/>
    </location>
</feature>
<dbReference type="InterPro" id="IPR011009">
    <property type="entry name" value="Kinase-like_dom_sf"/>
</dbReference>
<dbReference type="GO" id="GO:0004674">
    <property type="term" value="F:protein serine/threonine kinase activity"/>
    <property type="evidence" value="ECO:0007669"/>
    <property type="project" value="UniProtKB-KW"/>
</dbReference>
<keyword evidence="1" id="KW-0723">Serine/threonine-protein kinase</keyword>
<keyword evidence="4" id="KW-0418">Kinase</keyword>
<evidence type="ECO:0000256" key="5">
    <source>
        <dbReference type="ARBA" id="ARBA00022840"/>
    </source>
</evidence>
<evidence type="ECO:0000256" key="4">
    <source>
        <dbReference type="ARBA" id="ARBA00022777"/>
    </source>
</evidence>
<evidence type="ECO:0000313" key="8">
    <source>
        <dbReference type="EMBL" id="CAD1837550.1"/>
    </source>
</evidence>
<accession>A0A6V7Q3G2</accession>
<evidence type="ECO:0000256" key="2">
    <source>
        <dbReference type="ARBA" id="ARBA00022679"/>
    </source>
</evidence>
<evidence type="ECO:0000256" key="1">
    <source>
        <dbReference type="ARBA" id="ARBA00022527"/>
    </source>
</evidence>
<dbReference type="InterPro" id="IPR000719">
    <property type="entry name" value="Prot_kinase_dom"/>
</dbReference>